<sequence>MYQQQTRSLFTSYENSYMTKEEAQHFQSLIAPPKDLVCSITLNLFQNPVIALGDGNTYEHTAILTWIQSQRNRNGGTYSGIRSPVTNAYMEESSVMRFVKNKAVADMTRHLREELGTDLCKFVDAIDGVNSTLGDGGFRIRCFIDMSADLSIKGANGNTAIMALVVKDQADLVQYILNIHEDLNLTVENDEGSRCIDLIKERIKITKRKGEWKKIQEQVEHKMRLEEEHIRRQNELRDHANERERQRQRVLAEDARNNTPANGNNGPIPAGLGTLDTEGVGFFPSLVALQFQGSIPPPPPTFAEAEEKEKARLQYLLKVTGIIALLFLIVI</sequence>
<feature type="domain" description="U-box" evidence="1">
    <location>
        <begin position="35"/>
        <end position="115"/>
    </location>
</feature>
<reference evidence="2 3" key="1">
    <citation type="journal article" date="2021" name="Sci. Rep.">
        <title>The genome of the diatom Chaetoceros tenuissimus carries an ancient integrated fragment of an extant virus.</title>
        <authorList>
            <person name="Hongo Y."/>
            <person name="Kimura K."/>
            <person name="Takaki Y."/>
            <person name="Yoshida Y."/>
            <person name="Baba S."/>
            <person name="Kobayashi G."/>
            <person name="Nagasaki K."/>
            <person name="Hano T."/>
            <person name="Tomaru Y."/>
        </authorList>
    </citation>
    <scope>NUCLEOTIDE SEQUENCE [LARGE SCALE GENOMIC DNA]</scope>
    <source>
        <strain evidence="2 3">NIES-3715</strain>
    </source>
</reference>
<accession>A0AAD3H884</accession>
<dbReference type="PANTHER" id="PTHR46573">
    <property type="entry name" value="WD REPEAT, SAM AND U-BOX DOMAIN-CONTAINING PROTEIN 1"/>
    <property type="match status" value="1"/>
</dbReference>
<protein>
    <recommendedName>
        <fullName evidence="1">U-box domain-containing protein</fullName>
    </recommendedName>
</protein>
<dbReference type="Proteomes" id="UP001054902">
    <property type="component" value="Unassembled WGS sequence"/>
</dbReference>
<dbReference type="InterPro" id="IPR052085">
    <property type="entry name" value="WD-SAM-U-box"/>
</dbReference>
<dbReference type="Gene3D" id="3.30.40.10">
    <property type="entry name" value="Zinc/RING finger domain, C3HC4 (zinc finger)"/>
    <property type="match status" value="1"/>
</dbReference>
<dbReference type="PANTHER" id="PTHR46573:SF1">
    <property type="entry name" value="WD REPEAT, SAM AND U-BOX DOMAIN-CONTAINING PROTEIN 1"/>
    <property type="match status" value="1"/>
</dbReference>
<evidence type="ECO:0000313" key="3">
    <source>
        <dbReference type="Proteomes" id="UP001054902"/>
    </source>
</evidence>
<evidence type="ECO:0000259" key="1">
    <source>
        <dbReference type="SMART" id="SM00504"/>
    </source>
</evidence>
<dbReference type="InterPro" id="IPR036770">
    <property type="entry name" value="Ankyrin_rpt-contain_sf"/>
</dbReference>
<dbReference type="EMBL" id="BLLK01000047">
    <property type="protein sequence ID" value="GFH53628.1"/>
    <property type="molecule type" value="Genomic_DNA"/>
</dbReference>
<dbReference type="SUPFAM" id="SSF57850">
    <property type="entry name" value="RING/U-box"/>
    <property type="match status" value="1"/>
</dbReference>
<dbReference type="InterPro" id="IPR003613">
    <property type="entry name" value="Ubox_domain"/>
</dbReference>
<dbReference type="GO" id="GO:0016567">
    <property type="term" value="P:protein ubiquitination"/>
    <property type="evidence" value="ECO:0007669"/>
    <property type="project" value="InterPro"/>
</dbReference>
<organism evidence="2 3">
    <name type="scientific">Chaetoceros tenuissimus</name>
    <dbReference type="NCBI Taxonomy" id="426638"/>
    <lineage>
        <taxon>Eukaryota</taxon>
        <taxon>Sar</taxon>
        <taxon>Stramenopiles</taxon>
        <taxon>Ochrophyta</taxon>
        <taxon>Bacillariophyta</taxon>
        <taxon>Coscinodiscophyceae</taxon>
        <taxon>Chaetocerotophycidae</taxon>
        <taxon>Chaetocerotales</taxon>
        <taxon>Chaetocerotaceae</taxon>
        <taxon>Chaetoceros</taxon>
    </lineage>
</organism>
<comment type="caution">
    <text evidence="2">The sequence shown here is derived from an EMBL/GenBank/DDBJ whole genome shotgun (WGS) entry which is preliminary data.</text>
</comment>
<dbReference type="SMART" id="SM00504">
    <property type="entry name" value="Ubox"/>
    <property type="match status" value="1"/>
</dbReference>
<dbReference type="AlphaFoldDB" id="A0AAD3H884"/>
<dbReference type="Gene3D" id="1.25.40.20">
    <property type="entry name" value="Ankyrin repeat-containing domain"/>
    <property type="match status" value="1"/>
</dbReference>
<name>A0AAD3H884_9STRA</name>
<dbReference type="InterPro" id="IPR013083">
    <property type="entry name" value="Znf_RING/FYVE/PHD"/>
</dbReference>
<keyword evidence="3" id="KW-1185">Reference proteome</keyword>
<dbReference type="GO" id="GO:0004842">
    <property type="term" value="F:ubiquitin-protein transferase activity"/>
    <property type="evidence" value="ECO:0007669"/>
    <property type="project" value="InterPro"/>
</dbReference>
<evidence type="ECO:0000313" key="2">
    <source>
        <dbReference type="EMBL" id="GFH53628.1"/>
    </source>
</evidence>
<proteinExistence type="predicted"/>
<gene>
    <name evidence="2" type="ORF">CTEN210_10104</name>
</gene>